<sequence>MIFLALLWLLPVYAAECTPQTKSIRREWGSLSRHERLDYINAIKCMQQRPPHLSSEEYPAVRHRMDDFTATHVNYATQIHTNGALVGWHREFLWLWEQALRDECGYRGAVPYWNWSLYPDLASSPLFDGSPTSFSGDGDPNANYCVTNGPFVSMQTHFSDGSGVSYGRPANKFDYTPHCLRRRLNSTMTSVYSNADAVAQLLASPDIIAYQERNDYYMDPVKREETLGLHPAGHRAVGLTMADFFSSPQDPVFMLHHAMLDRVWAIWQAQDGGKQRWAINGTMSFYNEPTTPEITLDTVFEFGTLGKSKPLRELMDPEAYSYCYGYE</sequence>
<dbReference type="Pfam" id="PF00264">
    <property type="entry name" value="Tyrosinase"/>
    <property type="match status" value="1"/>
</dbReference>
<dbReference type="PANTHER" id="PTHR11474:SF125">
    <property type="entry name" value="N-ACETYL-6-HYDROXYTRYPTOPHAN OXIDASE IVOB-RELATED"/>
    <property type="match status" value="1"/>
</dbReference>
<dbReference type="GO" id="GO:0016491">
    <property type="term" value="F:oxidoreductase activity"/>
    <property type="evidence" value="ECO:0007669"/>
    <property type="project" value="UniProtKB-KW"/>
</dbReference>
<dbReference type="OMA" id="MIDRIWG"/>
<feature type="domain" description="Tyrosinase copper-binding" evidence="4">
    <location>
        <begin position="250"/>
        <end position="261"/>
    </location>
</feature>
<keyword evidence="2" id="KW-0560">Oxidoreductase</keyword>
<dbReference type="SUPFAM" id="SSF48056">
    <property type="entry name" value="Di-copper centre-containing domain"/>
    <property type="match status" value="1"/>
</dbReference>
<keyword evidence="3" id="KW-0186">Copper</keyword>
<dbReference type="RefSeq" id="XP_001273482.1">
    <property type="nucleotide sequence ID" value="XM_001273481.1"/>
</dbReference>
<dbReference type="GO" id="GO:0046872">
    <property type="term" value="F:metal ion binding"/>
    <property type="evidence" value="ECO:0007669"/>
    <property type="project" value="UniProtKB-KW"/>
</dbReference>
<evidence type="ECO:0000313" key="5">
    <source>
        <dbReference type="EMBL" id="EAW12056.1"/>
    </source>
</evidence>
<evidence type="ECO:0000259" key="4">
    <source>
        <dbReference type="PROSITE" id="PS00498"/>
    </source>
</evidence>
<gene>
    <name evidence="5" type="ORF">ACLA_008160</name>
</gene>
<dbReference type="PANTHER" id="PTHR11474">
    <property type="entry name" value="TYROSINASE FAMILY MEMBER"/>
    <property type="match status" value="1"/>
</dbReference>
<dbReference type="KEGG" id="act:ACLA_008160"/>
<dbReference type="Gene3D" id="1.10.1280.10">
    <property type="entry name" value="Di-copper center containing domain from catechol oxidase"/>
    <property type="match status" value="1"/>
</dbReference>
<evidence type="ECO:0000256" key="1">
    <source>
        <dbReference type="ARBA" id="ARBA00022723"/>
    </source>
</evidence>
<dbReference type="GeneID" id="4705455"/>
<proteinExistence type="predicted"/>
<dbReference type="OrthoDB" id="6132182at2759"/>
<evidence type="ECO:0000256" key="2">
    <source>
        <dbReference type="ARBA" id="ARBA00023002"/>
    </source>
</evidence>
<accession>A1CDX9</accession>
<protein>
    <submittedName>
        <fullName evidence="5">Tyrosinase central domain protein</fullName>
    </submittedName>
</protein>
<dbReference type="AlphaFoldDB" id="A1CDX9"/>
<name>A1CDX9_ASPCL</name>
<dbReference type="PROSITE" id="PS00498">
    <property type="entry name" value="TYROSINASE_2"/>
    <property type="match status" value="1"/>
</dbReference>
<keyword evidence="6" id="KW-1185">Reference proteome</keyword>
<dbReference type="InterPro" id="IPR050316">
    <property type="entry name" value="Tyrosinase/Hemocyanin"/>
</dbReference>
<dbReference type="PRINTS" id="PR00092">
    <property type="entry name" value="TYROSINASE"/>
</dbReference>
<dbReference type="EMBL" id="DS027051">
    <property type="protein sequence ID" value="EAW12056.1"/>
    <property type="molecule type" value="Genomic_DNA"/>
</dbReference>
<dbReference type="eggNOG" id="ENOG502RM4B">
    <property type="taxonomic scope" value="Eukaryota"/>
</dbReference>
<reference evidence="5 6" key="1">
    <citation type="journal article" date="2008" name="PLoS Genet.">
        <title>Genomic islands in the pathogenic filamentous fungus Aspergillus fumigatus.</title>
        <authorList>
            <person name="Fedorova N.D."/>
            <person name="Khaldi N."/>
            <person name="Joardar V.S."/>
            <person name="Maiti R."/>
            <person name="Amedeo P."/>
            <person name="Anderson M.J."/>
            <person name="Crabtree J."/>
            <person name="Silva J.C."/>
            <person name="Badger J.H."/>
            <person name="Albarraq A."/>
            <person name="Angiuoli S."/>
            <person name="Bussey H."/>
            <person name="Bowyer P."/>
            <person name="Cotty P.J."/>
            <person name="Dyer P.S."/>
            <person name="Egan A."/>
            <person name="Galens K."/>
            <person name="Fraser-Liggett C.M."/>
            <person name="Haas B.J."/>
            <person name="Inman J.M."/>
            <person name="Kent R."/>
            <person name="Lemieux S."/>
            <person name="Malavazi I."/>
            <person name="Orvis J."/>
            <person name="Roemer T."/>
            <person name="Ronning C.M."/>
            <person name="Sundaram J.P."/>
            <person name="Sutton G."/>
            <person name="Turner G."/>
            <person name="Venter J.C."/>
            <person name="White O.R."/>
            <person name="Whitty B.R."/>
            <person name="Youngman P."/>
            <person name="Wolfe K.H."/>
            <person name="Goldman G.H."/>
            <person name="Wortman J.R."/>
            <person name="Jiang B."/>
            <person name="Denning D.W."/>
            <person name="Nierman W.C."/>
        </authorList>
    </citation>
    <scope>NUCLEOTIDE SEQUENCE [LARGE SCALE GENOMIC DNA]</scope>
    <source>
        <strain evidence="6">ATCC 1007 / CBS 513.65 / DSM 816 / NCTC 3887 / NRRL 1</strain>
    </source>
</reference>
<dbReference type="InterPro" id="IPR002227">
    <property type="entry name" value="Tyrosinase_Cu-bd"/>
</dbReference>
<dbReference type="InterPro" id="IPR008922">
    <property type="entry name" value="Di-copper_centre_dom_sf"/>
</dbReference>
<dbReference type="STRING" id="344612.A1CDX9"/>
<evidence type="ECO:0000256" key="3">
    <source>
        <dbReference type="ARBA" id="ARBA00023008"/>
    </source>
</evidence>
<keyword evidence="1" id="KW-0479">Metal-binding</keyword>
<organism evidence="5 6">
    <name type="scientific">Aspergillus clavatus (strain ATCC 1007 / CBS 513.65 / DSM 816 / NCTC 3887 / NRRL 1 / QM 1276 / 107)</name>
    <dbReference type="NCBI Taxonomy" id="344612"/>
    <lineage>
        <taxon>Eukaryota</taxon>
        <taxon>Fungi</taxon>
        <taxon>Dikarya</taxon>
        <taxon>Ascomycota</taxon>
        <taxon>Pezizomycotina</taxon>
        <taxon>Eurotiomycetes</taxon>
        <taxon>Eurotiomycetidae</taxon>
        <taxon>Eurotiales</taxon>
        <taxon>Aspergillaceae</taxon>
        <taxon>Aspergillus</taxon>
        <taxon>Aspergillus subgen. Fumigati</taxon>
    </lineage>
</organism>
<dbReference type="Proteomes" id="UP000006701">
    <property type="component" value="Unassembled WGS sequence"/>
</dbReference>
<evidence type="ECO:0000313" key="6">
    <source>
        <dbReference type="Proteomes" id="UP000006701"/>
    </source>
</evidence>
<dbReference type="HOGENOM" id="CLU_035914_0_2_1"/>
<dbReference type="VEuPathDB" id="FungiDB:ACLA_008160"/>